<keyword evidence="2" id="KW-0812">Transmembrane</keyword>
<dbReference type="AlphaFoldDB" id="A0A5J4ZYY0"/>
<accession>A0A5J4ZYY0</accession>
<feature type="compositionally biased region" description="Polar residues" evidence="1">
    <location>
        <begin position="20"/>
        <end position="29"/>
    </location>
</feature>
<gene>
    <name evidence="4" type="ORF">F0562_009547</name>
</gene>
<dbReference type="Pfam" id="PF04367">
    <property type="entry name" value="DUF502"/>
    <property type="match status" value="1"/>
</dbReference>
<evidence type="ECO:0000313" key="4">
    <source>
        <dbReference type="EMBL" id="KAA8523124.1"/>
    </source>
</evidence>
<feature type="compositionally biased region" description="Polar residues" evidence="1">
    <location>
        <begin position="570"/>
        <end position="583"/>
    </location>
</feature>
<feature type="compositionally biased region" description="Basic and acidic residues" evidence="1">
    <location>
        <begin position="9"/>
        <end position="18"/>
    </location>
</feature>
<feature type="domain" description="DUF4378" evidence="3">
    <location>
        <begin position="775"/>
        <end position="895"/>
    </location>
</feature>
<evidence type="ECO:0000256" key="1">
    <source>
        <dbReference type="SAM" id="MobiDB-lite"/>
    </source>
</evidence>
<reference evidence="4 5" key="1">
    <citation type="submission" date="2019-09" db="EMBL/GenBank/DDBJ databases">
        <title>A chromosome-level genome assembly of the Chinese tupelo Nyssa sinensis.</title>
        <authorList>
            <person name="Yang X."/>
            <person name="Kang M."/>
            <person name="Yang Y."/>
            <person name="Xiong H."/>
            <person name="Wang M."/>
            <person name="Zhang Z."/>
            <person name="Wang Z."/>
            <person name="Wu H."/>
            <person name="Ma T."/>
            <person name="Liu J."/>
            <person name="Xi Z."/>
        </authorList>
    </citation>
    <scope>NUCLEOTIDE SEQUENCE [LARGE SCALE GENOMIC DNA]</scope>
    <source>
        <strain evidence="4">J267</strain>
        <tissue evidence="4">Leaf</tissue>
    </source>
</reference>
<keyword evidence="2" id="KW-0472">Membrane</keyword>
<feature type="region of interest" description="Disordered" evidence="1">
    <location>
        <begin position="557"/>
        <end position="612"/>
    </location>
</feature>
<evidence type="ECO:0000313" key="5">
    <source>
        <dbReference type="Proteomes" id="UP000325577"/>
    </source>
</evidence>
<feature type="region of interest" description="Disordered" evidence="1">
    <location>
        <begin position="1"/>
        <end position="38"/>
    </location>
</feature>
<keyword evidence="5" id="KW-1185">Reference proteome</keyword>
<name>A0A5J4ZYY0_9ASTE</name>
<dbReference type="Proteomes" id="UP000325577">
    <property type="component" value="Linkage Group LG4"/>
</dbReference>
<dbReference type="EMBL" id="CM018047">
    <property type="protein sequence ID" value="KAA8523124.1"/>
    <property type="molecule type" value="Genomic_DNA"/>
</dbReference>
<feature type="compositionally biased region" description="Basic and acidic residues" evidence="1">
    <location>
        <begin position="249"/>
        <end position="259"/>
    </location>
</feature>
<keyword evidence="2" id="KW-1133">Transmembrane helix</keyword>
<protein>
    <recommendedName>
        <fullName evidence="3">DUF4378 domain-containing protein</fullName>
    </recommendedName>
</protein>
<dbReference type="Pfam" id="PF14309">
    <property type="entry name" value="DUF4378"/>
    <property type="match status" value="1"/>
</dbReference>
<feature type="transmembrane region" description="Helical" evidence="2">
    <location>
        <begin position="979"/>
        <end position="1012"/>
    </location>
</feature>
<organism evidence="4 5">
    <name type="scientific">Nyssa sinensis</name>
    <dbReference type="NCBI Taxonomy" id="561372"/>
    <lineage>
        <taxon>Eukaryota</taxon>
        <taxon>Viridiplantae</taxon>
        <taxon>Streptophyta</taxon>
        <taxon>Embryophyta</taxon>
        <taxon>Tracheophyta</taxon>
        <taxon>Spermatophyta</taxon>
        <taxon>Magnoliopsida</taxon>
        <taxon>eudicotyledons</taxon>
        <taxon>Gunneridae</taxon>
        <taxon>Pentapetalae</taxon>
        <taxon>asterids</taxon>
        <taxon>Cornales</taxon>
        <taxon>Nyssaceae</taxon>
        <taxon>Nyssa</taxon>
    </lineage>
</organism>
<evidence type="ECO:0000256" key="2">
    <source>
        <dbReference type="SAM" id="Phobius"/>
    </source>
</evidence>
<feature type="region of interest" description="Disordered" evidence="1">
    <location>
        <begin position="64"/>
        <end position="101"/>
    </location>
</feature>
<evidence type="ECO:0000259" key="3">
    <source>
        <dbReference type="Pfam" id="PF14309"/>
    </source>
</evidence>
<proteinExistence type="predicted"/>
<dbReference type="OrthoDB" id="1079501at2759"/>
<dbReference type="PANTHER" id="PTHR34282:SF2">
    <property type="entry name" value="DUF3741 DOMAIN-CONTAINING PROTEIN"/>
    <property type="match status" value="1"/>
</dbReference>
<dbReference type="InterPro" id="IPR025486">
    <property type="entry name" value="DUF4378"/>
</dbReference>
<dbReference type="PANTHER" id="PTHR34282">
    <property type="entry name" value="OS01G0228800 PROTEIN-RELATED"/>
    <property type="match status" value="1"/>
</dbReference>
<feature type="compositionally biased region" description="Low complexity" evidence="1">
    <location>
        <begin position="584"/>
        <end position="605"/>
    </location>
</feature>
<sequence length="1162" mass="130508">MNLKVSSTKQDRFSECESKPNVSYANQKRNYPVIQNMPQDSLRSIVYRSFVSCDDPKGVVECKKVRKSKSDSQKMEGRGESRRSQQNLNDSSTYKDESKEMVSKGIAEELHNPSSFQLMEVSKGAQKLNQVIDSWSKERTFDEHSKDIAKDLLKGALDLQDSLTMLGKLQEASQYMAKSKKKQKSWGGRIDEMEGERTNSNQFGDHNYRMGIQKPRLSADGSSRDCFEELRKVIRDNLAKQNLLPNSSTEEKAYCDRRTSGSAMDIPSTSSSQSSMVCSYEFASSECSLSSKAPQKKPNGPNLIAKLMGLGEIPSKALQSTPRKLSDKISDQRRPAFDIDMPKARKPQFVGQKVNPEWKTLKEKLNTTQFKGLLKYNSVEGFKPPSRYLNASHSRNRFTEDSPPIVVIKPMRYSCLNAEESHMQMFVREEGASDAKEILRKLRINEELPAKSIDCREQVLNSNEMCKNLEAEEPPMKRLSQEEEVDSKEILAESEVVKTKVKLSSNKMKVSVPVNCKAQRKEATAKKVDKIQKVVPNRRKPVETVNVKSKGTFKTHDQVKVASSKLRNPGTGSSTMKSQTVQQKSTTSNTISKSTTPIIPHISTNGKKNLKNATPILSHSSANRKKNLKNEQPVREPLAAKLATETRGCKDDMKGTNTLCENEYDLIRTDTDSADQLLTEEGTYASEIQIEDHCNSSQYSLCEVTLQTIQQESGVKVAGETNYSINQNSSGEKFFDTKTNLTYLLLSSQLFLSHAEDLFDINANQPTLLQTACSNDSDIADAKLLLDCANELVDLKNLQCTRTAHPLLNTPSQNSRICVSLDQLVEEICNGIENLRSYSKLACDNLHIDSLYAVLKGDLWCKEVASGAWNLGWSNGFTLDEVDKVVDEIEKLVLSREEYTPNCCLLQRRYLHFQDQGEKKFAGPKDREKARSWASKKFMTGCVILFPIAITFYITWWFIHFVDGFFSPIYAQLGINIFGLGFITSITFIFLVGVFMSSWLGASVLGLGEWFIKGMPFVRHIYNASKQISAAISPDQNSRAFKEVAIIRHPRIGEYAFGFITSSVVLQNYSGEEELCCVYVPTNHLYIGDIFLVNSKDVIRPNLSVREGIEIVVSGGMSMPQILSTLDSGIIQYKRRKCHRQALRVRVSDGDVVNHLLGLVGL</sequence>
<feature type="compositionally biased region" description="Basic and acidic residues" evidence="1">
    <location>
        <begin position="64"/>
        <end position="83"/>
    </location>
</feature>
<dbReference type="InterPro" id="IPR007462">
    <property type="entry name" value="COV1-like"/>
</dbReference>
<feature type="region of interest" description="Disordered" evidence="1">
    <location>
        <begin position="249"/>
        <end position="272"/>
    </location>
</feature>
<feature type="transmembrane region" description="Helical" evidence="2">
    <location>
        <begin position="938"/>
        <end position="959"/>
    </location>
</feature>